<dbReference type="SUPFAM" id="SSF143800">
    <property type="entry name" value="L28p-like"/>
    <property type="match status" value="1"/>
</dbReference>
<dbReference type="PANTHER" id="PTHR39080:SF1">
    <property type="entry name" value="LARGE RIBOSOMAL SUBUNIT PROTEIN BL28A"/>
    <property type="match status" value="1"/>
</dbReference>
<accession>A0A1G1XMZ4</accession>
<evidence type="ECO:0000256" key="6">
    <source>
        <dbReference type="SAM" id="MobiDB-lite"/>
    </source>
</evidence>
<dbReference type="Proteomes" id="UP000176498">
    <property type="component" value="Unassembled WGS sequence"/>
</dbReference>
<dbReference type="GO" id="GO:0006412">
    <property type="term" value="P:translation"/>
    <property type="evidence" value="ECO:0007669"/>
    <property type="project" value="UniProtKB-UniRule"/>
</dbReference>
<evidence type="ECO:0000313" key="8">
    <source>
        <dbReference type="Proteomes" id="UP000176498"/>
    </source>
</evidence>
<evidence type="ECO:0000313" key="7">
    <source>
        <dbReference type="EMBL" id="OGY41388.1"/>
    </source>
</evidence>
<dbReference type="Pfam" id="PF00830">
    <property type="entry name" value="Ribosomal_L28"/>
    <property type="match status" value="1"/>
</dbReference>
<dbReference type="AlphaFoldDB" id="A0A1G1XMZ4"/>
<comment type="caution">
    <text evidence="7">The sequence shown here is derived from an EMBL/GenBank/DDBJ whole genome shotgun (WGS) entry which is preliminary data.</text>
</comment>
<evidence type="ECO:0000256" key="1">
    <source>
        <dbReference type="ARBA" id="ARBA00008760"/>
    </source>
</evidence>
<gene>
    <name evidence="5" type="primary">rpmB</name>
    <name evidence="7" type="ORF">A2Y82_00160</name>
</gene>
<evidence type="ECO:0000256" key="5">
    <source>
        <dbReference type="HAMAP-Rule" id="MF_00373"/>
    </source>
</evidence>
<dbReference type="PANTHER" id="PTHR39080">
    <property type="entry name" value="50S RIBOSOMAL PROTEIN L28"/>
    <property type="match status" value="1"/>
</dbReference>
<evidence type="ECO:0000256" key="2">
    <source>
        <dbReference type="ARBA" id="ARBA00022980"/>
    </source>
</evidence>
<dbReference type="GO" id="GO:1990904">
    <property type="term" value="C:ribonucleoprotein complex"/>
    <property type="evidence" value="ECO:0007669"/>
    <property type="project" value="UniProtKB-KW"/>
</dbReference>
<feature type="region of interest" description="Disordered" evidence="6">
    <location>
        <begin position="1"/>
        <end position="20"/>
    </location>
</feature>
<dbReference type="InterPro" id="IPR050096">
    <property type="entry name" value="Bacterial_rp_bL28"/>
</dbReference>
<dbReference type="NCBIfam" id="TIGR00009">
    <property type="entry name" value="L28"/>
    <property type="match status" value="1"/>
</dbReference>
<evidence type="ECO:0000256" key="4">
    <source>
        <dbReference type="ARBA" id="ARBA00035174"/>
    </source>
</evidence>
<dbReference type="GO" id="GO:0003735">
    <property type="term" value="F:structural constituent of ribosome"/>
    <property type="evidence" value="ECO:0007669"/>
    <property type="project" value="InterPro"/>
</dbReference>
<sequence length="59" mass="6622">MSRTCEICGRGPLKGASRSHSNIKTLKRKYINLQTKKIEGKRIKICTSCLKNRAKSAKS</sequence>
<protein>
    <recommendedName>
        <fullName evidence="4 5">Large ribosomal subunit protein bL28</fullName>
    </recommendedName>
</protein>
<reference evidence="7 8" key="1">
    <citation type="journal article" date="2016" name="Nat. Commun.">
        <title>Thousands of microbial genomes shed light on interconnected biogeochemical processes in an aquifer system.</title>
        <authorList>
            <person name="Anantharaman K."/>
            <person name="Brown C.T."/>
            <person name="Hug L.A."/>
            <person name="Sharon I."/>
            <person name="Castelle C.J."/>
            <person name="Probst A.J."/>
            <person name="Thomas B.C."/>
            <person name="Singh A."/>
            <person name="Wilkins M.J."/>
            <person name="Karaoz U."/>
            <person name="Brodie E.L."/>
            <person name="Williams K.H."/>
            <person name="Hubbard S.S."/>
            <person name="Banfield J.F."/>
        </authorList>
    </citation>
    <scope>NUCLEOTIDE SEQUENCE [LARGE SCALE GENOMIC DNA]</scope>
</reference>
<dbReference type="InterPro" id="IPR001383">
    <property type="entry name" value="Ribosomal_bL28_bact-type"/>
</dbReference>
<organism evidence="7 8">
    <name type="scientific">Candidatus Buchananbacteria bacterium RBG_13_36_9</name>
    <dbReference type="NCBI Taxonomy" id="1797530"/>
    <lineage>
        <taxon>Bacteria</taxon>
        <taxon>Candidatus Buchananiibacteriota</taxon>
    </lineage>
</organism>
<dbReference type="InterPro" id="IPR034704">
    <property type="entry name" value="Ribosomal_bL28/bL31-like_sf"/>
</dbReference>
<dbReference type="InterPro" id="IPR026569">
    <property type="entry name" value="Ribosomal_bL28"/>
</dbReference>
<dbReference type="HAMAP" id="MF_00373">
    <property type="entry name" value="Ribosomal_bL28"/>
    <property type="match status" value="1"/>
</dbReference>
<comment type="similarity">
    <text evidence="1 5">Belongs to the bacterial ribosomal protein bL28 family.</text>
</comment>
<dbReference type="EMBL" id="MHHZ01000019">
    <property type="protein sequence ID" value="OGY41388.1"/>
    <property type="molecule type" value="Genomic_DNA"/>
</dbReference>
<evidence type="ECO:0000256" key="3">
    <source>
        <dbReference type="ARBA" id="ARBA00023274"/>
    </source>
</evidence>
<proteinExistence type="inferred from homology"/>
<dbReference type="GO" id="GO:0005840">
    <property type="term" value="C:ribosome"/>
    <property type="evidence" value="ECO:0007669"/>
    <property type="project" value="UniProtKB-KW"/>
</dbReference>
<name>A0A1G1XMZ4_9BACT</name>
<dbReference type="InterPro" id="IPR037147">
    <property type="entry name" value="Ribosomal_bL28_sf"/>
</dbReference>
<dbReference type="Gene3D" id="2.30.170.40">
    <property type="entry name" value="Ribosomal protein L28/L24"/>
    <property type="match status" value="1"/>
</dbReference>
<keyword evidence="2 5" id="KW-0689">Ribosomal protein</keyword>
<keyword evidence="3 5" id="KW-0687">Ribonucleoprotein</keyword>